<dbReference type="InterPro" id="IPR029752">
    <property type="entry name" value="D-isomer_DH_CS1"/>
</dbReference>
<gene>
    <name evidence="8" type="ORF">M2272_003504</name>
</gene>
<dbReference type="InterPro" id="IPR006140">
    <property type="entry name" value="D-isomer_DH_NAD-bd"/>
</dbReference>
<comment type="caution">
    <text evidence="8">The sequence shown here is derived from an EMBL/GenBank/DDBJ whole genome shotgun (WGS) entry which is preliminary data.</text>
</comment>
<keyword evidence="4" id="KW-0520">NAD</keyword>
<evidence type="ECO:0000313" key="8">
    <source>
        <dbReference type="EMBL" id="MDH6196851.1"/>
    </source>
</evidence>
<feature type="domain" description="D-isomer specific 2-hydroxyacid dehydrogenase catalytic" evidence="6">
    <location>
        <begin position="29"/>
        <end position="318"/>
    </location>
</feature>
<evidence type="ECO:0000259" key="7">
    <source>
        <dbReference type="Pfam" id="PF02826"/>
    </source>
</evidence>
<dbReference type="Gene3D" id="3.40.50.720">
    <property type="entry name" value="NAD(P)-binding Rossmann-like Domain"/>
    <property type="match status" value="2"/>
</dbReference>
<dbReference type="Pfam" id="PF00389">
    <property type="entry name" value="2-Hacid_dh"/>
    <property type="match status" value="1"/>
</dbReference>
<evidence type="ECO:0000256" key="1">
    <source>
        <dbReference type="ARBA" id="ARBA00005854"/>
    </source>
</evidence>
<evidence type="ECO:0000256" key="5">
    <source>
        <dbReference type="RuleBase" id="RU003719"/>
    </source>
</evidence>
<dbReference type="EMBL" id="JARXVE010000005">
    <property type="protein sequence ID" value="MDH6196851.1"/>
    <property type="molecule type" value="Genomic_DNA"/>
</dbReference>
<protein>
    <submittedName>
        <fullName evidence="8">D-3-phosphoglycerate dehydrogenase</fullName>
    </submittedName>
</protein>
<dbReference type="SUPFAM" id="SSF52283">
    <property type="entry name" value="Formate/glycerate dehydrogenase catalytic domain-like"/>
    <property type="match status" value="1"/>
</dbReference>
<dbReference type="CDD" id="cd12172">
    <property type="entry name" value="PGDH_like_2"/>
    <property type="match status" value="1"/>
</dbReference>
<accession>A0ABT6L1M0</accession>
<keyword evidence="2" id="KW-0028">Amino-acid biosynthesis</keyword>
<feature type="domain" description="D-isomer specific 2-hydroxyacid dehydrogenase NAD-binding" evidence="7">
    <location>
        <begin position="113"/>
        <end position="286"/>
    </location>
</feature>
<evidence type="ECO:0000256" key="2">
    <source>
        <dbReference type="ARBA" id="ARBA00022605"/>
    </source>
</evidence>
<dbReference type="InterPro" id="IPR050857">
    <property type="entry name" value="D-2-hydroxyacid_DH"/>
</dbReference>
<sequence length="329" mass="34857">MTGNHVVITTAFLQPGDTVDELLRGAGLTVEHRPELDTLPPTQRAEILRGADAIIAGTRPLTASDIATARRLKIIVRTGVGYDSVDVSAATQRGIPVCVTAGANRQAVAEHVFALMLAAARRIPETLRDVERGAWDQLTGRELRGSTLGIVGLGSIGKAVAVIAGGFGMRIVAYDPCFDAGFAAEHGIERASLDDLLRRSDFLTLHIALTEETRHLIDARALGLMKSDCVVINTARGGIVDERALKDAVDRGRIAGAALDVFEQEPLPTDSPLHQVPQIVTTGHIAGATREARRNSGEMAARNVIGILNGGQPEHVVNPAYREASATVG</sequence>
<dbReference type="PROSITE" id="PS00065">
    <property type="entry name" value="D_2_HYDROXYACID_DH_1"/>
    <property type="match status" value="1"/>
</dbReference>
<organism evidence="8 9">
    <name type="scientific">Mycolicibacterium frederiksbergense</name>
    <dbReference type="NCBI Taxonomy" id="117567"/>
    <lineage>
        <taxon>Bacteria</taxon>
        <taxon>Bacillati</taxon>
        <taxon>Actinomycetota</taxon>
        <taxon>Actinomycetes</taxon>
        <taxon>Mycobacteriales</taxon>
        <taxon>Mycobacteriaceae</taxon>
        <taxon>Mycolicibacterium</taxon>
    </lineage>
</organism>
<dbReference type="InterPro" id="IPR036291">
    <property type="entry name" value="NAD(P)-bd_dom_sf"/>
</dbReference>
<evidence type="ECO:0000256" key="3">
    <source>
        <dbReference type="ARBA" id="ARBA00023002"/>
    </source>
</evidence>
<name>A0ABT6L1M0_9MYCO</name>
<dbReference type="Pfam" id="PF02826">
    <property type="entry name" value="2-Hacid_dh_C"/>
    <property type="match status" value="1"/>
</dbReference>
<dbReference type="PANTHER" id="PTHR42789:SF1">
    <property type="entry name" value="D-ISOMER SPECIFIC 2-HYDROXYACID DEHYDROGENASE FAMILY PROTEIN (AFU_ORTHOLOGUE AFUA_6G10090)"/>
    <property type="match status" value="1"/>
</dbReference>
<keyword evidence="3 5" id="KW-0560">Oxidoreductase</keyword>
<dbReference type="PROSITE" id="PS00671">
    <property type="entry name" value="D_2_HYDROXYACID_DH_3"/>
    <property type="match status" value="1"/>
</dbReference>
<dbReference type="InterPro" id="IPR029753">
    <property type="entry name" value="D-isomer_DH_CS"/>
</dbReference>
<evidence type="ECO:0000259" key="6">
    <source>
        <dbReference type="Pfam" id="PF00389"/>
    </source>
</evidence>
<keyword evidence="9" id="KW-1185">Reference proteome</keyword>
<evidence type="ECO:0000256" key="4">
    <source>
        <dbReference type="ARBA" id="ARBA00023027"/>
    </source>
</evidence>
<dbReference type="InterPro" id="IPR006139">
    <property type="entry name" value="D-isomer_2_OHA_DH_cat_dom"/>
</dbReference>
<evidence type="ECO:0000313" key="9">
    <source>
        <dbReference type="Proteomes" id="UP001160130"/>
    </source>
</evidence>
<dbReference type="SUPFAM" id="SSF51735">
    <property type="entry name" value="NAD(P)-binding Rossmann-fold domains"/>
    <property type="match status" value="1"/>
</dbReference>
<dbReference type="Proteomes" id="UP001160130">
    <property type="component" value="Unassembled WGS sequence"/>
</dbReference>
<reference evidence="8 9" key="1">
    <citation type="submission" date="2023-04" db="EMBL/GenBank/DDBJ databases">
        <title>Forest soil microbial communities from Buena Vista Peninsula, Colon Province, Panama.</title>
        <authorList>
            <person name="Bouskill N."/>
        </authorList>
    </citation>
    <scope>NUCLEOTIDE SEQUENCE [LARGE SCALE GENOMIC DNA]</scope>
    <source>
        <strain evidence="8 9">AC80</strain>
    </source>
</reference>
<comment type="similarity">
    <text evidence="1 5">Belongs to the D-isomer specific 2-hydroxyacid dehydrogenase family.</text>
</comment>
<dbReference type="RefSeq" id="WP_280833449.1">
    <property type="nucleotide sequence ID" value="NZ_JARXVE010000005.1"/>
</dbReference>
<dbReference type="PANTHER" id="PTHR42789">
    <property type="entry name" value="D-ISOMER SPECIFIC 2-HYDROXYACID DEHYDROGENASE FAMILY PROTEIN (AFU_ORTHOLOGUE AFUA_6G10090)"/>
    <property type="match status" value="1"/>
</dbReference>
<proteinExistence type="inferred from homology"/>